<organism evidence="1 2">
    <name type="scientific">Rhipicephalus sanguineus</name>
    <name type="common">Brown dog tick</name>
    <name type="synonym">Ixodes sanguineus</name>
    <dbReference type="NCBI Taxonomy" id="34632"/>
    <lineage>
        <taxon>Eukaryota</taxon>
        <taxon>Metazoa</taxon>
        <taxon>Ecdysozoa</taxon>
        <taxon>Arthropoda</taxon>
        <taxon>Chelicerata</taxon>
        <taxon>Arachnida</taxon>
        <taxon>Acari</taxon>
        <taxon>Parasitiformes</taxon>
        <taxon>Ixodida</taxon>
        <taxon>Ixodoidea</taxon>
        <taxon>Ixodidae</taxon>
        <taxon>Rhipicephalinae</taxon>
        <taxon>Rhipicephalus</taxon>
        <taxon>Rhipicephalus</taxon>
    </lineage>
</organism>
<gene>
    <name evidence="1" type="ORF">HPB52_017483</name>
</gene>
<dbReference type="Proteomes" id="UP000821837">
    <property type="component" value="Chromosome 11"/>
</dbReference>
<proteinExistence type="predicted"/>
<dbReference type="VEuPathDB" id="VectorBase:RSAN_033563"/>
<accession>A0A9D4QAJ1</accession>
<sequence length="291" mass="33300">MPQFYNLTDSDLRRALNGYLPDDSQFWPEDEIVNLQPEFFLSLDSTYLSLSSNQESFKLFLGAAAMATASFFARSLRRPGHGIFHVPGISKVLQYRLLVNRELSIKYFLTVAPLYGTWEPTTVISALLGTSVSVQFPSYIRFSVFFNDRFQLYSREELGRGAGRLLADVRRLELIARAVLPNASAHEIRDVYDLSYAAHVASYIPRMPEWLQASPGERPDASLEKDRIFFYLVCYAQCGTEDRERLRKMAACNVGLPAVPLFRKAFKCRPRHHLVKNFTWPEPPETTTEEP</sequence>
<dbReference type="EMBL" id="JABSTV010001247">
    <property type="protein sequence ID" value="KAH7972817.1"/>
    <property type="molecule type" value="Genomic_DNA"/>
</dbReference>
<comment type="caution">
    <text evidence="1">The sequence shown here is derived from an EMBL/GenBank/DDBJ whole genome shotgun (WGS) entry which is preliminary data.</text>
</comment>
<reference evidence="1" key="2">
    <citation type="submission" date="2021-09" db="EMBL/GenBank/DDBJ databases">
        <authorList>
            <person name="Jia N."/>
            <person name="Wang J."/>
            <person name="Shi W."/>
            <person name="Du L."/>
            <person name="Sun Y."/>
            <person name="Zhan W."/>
            <person name="Jiang J."/>
            <person name="Wang Q."/>
            <person name="Zhang B."/>
            <person name="Ji P."/>
            <person name="Sakyi L.B."/>
            <person name="Cui X."/>
            <person name="Yuan T."/>
            <person name="Jiang B."/>
            <person name="Yang W."/>
            <person name="Lam T.T.-Y."/>
            <person name="Chang Q."/>
            <person name="Ding S."/>
            <person name="Wang X."/>
            <person name="Zhu J."/>
            <person name="Ruan X."/>
            <person name="Zhao L."/>
            <person name="Wei J."/>
            <person name="Que T."/>
            <person name="Du C."/>
            <person name="Cheng J."/>
            <person name="Dai P."/>
            <person name="Han X."/>
            <person name="Huang E."/>
            <person name="Gao Y."/>
            <person name="Liu J."/>
            <person name="Shao H."/>
            <person name="Ye R."/>
            <person name="Li L."/>
            <person name="Wei W."/>
            <person name="Wang X."/>
            <person name="Wang C."/>
            <person name="Huo Q."/>
            <person name="Li W."/>
            <person name="Guo W."/>
            <person name="Chen H."/>
            <person name="Chen S."/>
            <person name="Zhou L."/>
            <person name="Zhou L."/>
            <person name="Ni X."/>
            <person name="Tian J."/>
            <person name="Zhou Y."/>
            <person name="Sheng Y."/>
            <person name="Liu T."/>
            <person name="Pan Y."/>
            <person name="Xia L."/>
            <person name="Li J."/>
            <person name="Zhao F."/>
            <person name="Cao W."/>
        </authorList>
    </citation>
    <scope>NUCLEOTIDE SEQUENCE</scope>
    <source>
        <strain evidence="1">Rsan-2018</strain>
        <tissue evidence="1">Larvae</tissue>
    </source>
</reference>
<evidence type="ECO:0000313" key="2">
    <source>
        <dbReference type="Proteomes" id="UP000821837"/>
    </source>
</evidence>
<keyword evidence="2" id="KW-1185">Reference proteome</keyword>
<evidence type="ECO:0000313" key="1">
    <source>
        <dbReference type="EMBL" id="KAH7972817.1"/>
    </source>
</evidence>
<reference evidence="1" key="1">
    <citation type="journal article" date="2020" name="Cell">
        <title>Large-Scale Comparative Analyses of Tick Genomes Elucidate Their Genetic Diversity and Vector Capacities.</title>
        <authorList>
            <consortium name="Tick Genome and Microbiome Consortium (TIGMIC)"/>
            <person name="Jia N."/>
            <person name="Wang J."/>
            <person name="Shi W."/>
            <person name="Du L."/>
            <person name="Sun Y."/>
            <person name="Zhan W."/>
            <person name="Jiang J.F."/>
            <person name="Wang Q."/>
            <person name="Zhang B."/>
            <person name="Ji P."/>
            <person name="Bell-Sakyi L."/>
            <person name="Cui X.M."/>
            <person name="Yuan T.T."/>
            <person name="Jiang B.G."/>
            <person name="Yang W.F."/>
            <person name="Lam T.T."/>
            <person name="Chang Q.C."/>
            <person name="Ding S.J."/>
            <person name="Wang X.J."/>
            <person name="Zhu J.G."/>
            <person name="Ruan X.D."/>
            <person name="Zhao L."/>
            <person name="Wei J.T."/>
            <person name="Ye R.Z."/>
            <person name="Que T.C."/>
            <person name="Du C.H."/>
            <person name="Zhou Y.H."/>
            <person name="Cheng J.X."/>
            <person name="Dai P.F."/>
            <person name="Guo W.B."/>
            <person name="Han X.H."/>
            <person name="Huang E.J."/>
            <person name="Li L.F."/>
            <person name="Wei W."/>
            <person name="Gao Y.C."/>
            <person name="Liu J.Z."/>
            <person name="Shao H.Z."/>
            <person name="Wang X."/>
            <person name="Wang C.C."/>
            <person name="Yang T.C."/>
            <person name="Huo Q.B."/>
            <person name="Li W."/>
            <person name="Chen H.Y."/>
            <person name="Chen S.E."/>
            <person name="Zhou L.G."/>
            <person name="Ni X.B."/>
            <person name="Tian J.H."/>
            <person name="Sheng Y."/>
            <person name="Liu T."/>
            <person name="Pan Y.S."/>
            <person name="Xia L.Y."/>
            <person name="Li J."/>
            <person name="Zhao F."/>
            <person name="Cao W.C."/>
        </authorList>
    </citation>
    <scope>NUCLEOTIDE SEQUENCE</scope>
    <source>
        <strain evidence="1">Rsan-2018</strain>
    </source>
</reference>
<name>A0A9D4QAJ1_RHISA</name>
<dbReference type="AlphaFoldDB" id="A0A9D4QAJ1"/>
<protein>
    <submittedName>
        <fullName evidence="1">Uncharacterized protein</fullName>
    </submittedName>
</protein>